<evidence type="ECO:0000256" key="1">
    <source>
        <dbReference type="SAM" id="MobiDB-lite"/>
    </source>
</evidence>
<protein>
    <submittedName>
        <fullName evidence="2">Uncharacterized protein</fullName>
    </submittedName>
</protein>
<feature type="region of interest" description="Disordered" evidence="1">
    <location>
        <begin position="40"/>
        <end position="70"/>
    </location>
</feature>
<dbReference type="AlphaFoldDB" id="A0A1Y2CYS1"/>
<sequence length="166" mass="19271">MKFALRIDSRIQVYEDEGEYSNQNSNSNSKYLKKNSFNKQCYNKKNPSKSSTKNIDNRHINTSESSNQKYNSDLDKLTKKFANMSLHGSSQSSKSCNKIDNKYYKPKFPNSNKESYIIPNQKHLKFDLNDIKRKTLEVNSNTSSNQTNKKFKLKDNPIPIKTKALL</sequence>
<feature type="compositionally biased region" description="Low complexity" evidence="1">
    <location>
        <begin position="40"/>
        <end position="54"/>
    </location>
</feature>
<evidence type="ECO:0000313" key="3">
    <source>
        <dbReference type="Proteomes" id="UP000193920"/>
    </source>
</evidence>
<gene>
    <name evidence="2" type="ORF">LY90DRAFT_648392</name>
</gene>
<evidence type="ECO:0000313" key="2">
    <source>
        <dbReference type="EMBL" id="ORY52168.1"/>
    </source>
</evidence>
<accession>A0A1Y2CYS1</accession>
<name>A0A1Y2CYS1_9FUNG</name>
<comment type="caution">
    <text evidence="2">The sequence shown here is derived from an EMBL/GenBank/DDBJ whole genome shotgun (WGS) entry which is preliminary data.</text>
</comment>
<reference evidence="2 3" key="1">
    <citation type="submission" date="2016-08" db="EMBL/GenBank/DDBJ databases">
        <title>A Parts List for Fungal Cellulosomes Revealed by Comparative Genomics.</title>
        <authorList>
            <consortium name="DOE Joint Genome Institute"/>
            <person name="Haitjema C.H."/>
            <person name="Gilmore S.P."/>
            <person name="Henske J.K."/>
            <person name="Solomon K.V."/>
            <person name="De Groot R."/>
            <person name="Kuo A."/>
            <person name="Mondo S.J."/>
            <person name="Salamov A.A."/>
            <person name="Labutti K."/>
            <person name="Zhao Z."/>
            <person name="Chiniquy J."/>
            <person name="Barry K."/>
            <person name="Brewer H.M."/>
            <person name="Purvine S.O."/>
            <person name="Wright A.T."/>
            <person name="Boxma B."/>
            <person name="Van Alen T."/>
            <person name="Hackstein J.H."/>
            <person name="Baker S.E."/>
            <person name="Grigoriev I.V."/>
            <person name="O'Malley M.A."/>
        </authorList>
    </citation>
    <scope>NUCLEOTIDE SEQUENCE [LARGE SCALE GENOMIC DNA]</scope>
    <source>
        <strain evidence="2 3">G1</strain>
    </source>
</reference>
<organism evidence="2 3">
    <name type="scientific">Neocallimastix californiae</name>
    <dbReference type="NCBI Taxonomy" id="1754190"/>
    <lineage>
        <taxon>Eukaryota</taxon>
        <taxon>Fungi</taxon>
        <taxon>Fungi incertae sedis</taxon>
        <taxon>Chytridiomycota</taxon>
        <taxon>Chytridiomycota incertae sedis</taxon>
        <taxon>Neocallimastigomycetes</taxon>
        <taxon>Neocallimastigales</taxon>
        <taxon>Neocallimastigaceae</taxon>
        <taxon>Neocallimastix</taxon>
    </lineage>
</organism>
<keyword evidence="3" id="KW-1185">Reference proteome</keyword>
<dbReference type="Proteomes" id="UP000193920">
    <property type="component" value="Unassembled WGS sequence"/>
</dbReference>
<proteinExistence type="predicted"/>
<dbReference type="EMBL" id="MCOG01000094">
    <property type="protein sequence ID" value="ORY52168.1"/>
    <property type="molecule type" value="Genomic_DNA"/>
</dbReference>